<evidence type="ECO:0000313" key="2">
    <source>
        <dbReference type="Proteomes" id="UP000734854"/>
    </source>
</evidence>
<accession>A0A8J5HSC2</accession>
<dbReference type="GO" id="GO:0005634">
    <property type="term" value="C:nucleus"/>
    <property type="evidence" value="ECO:0007669"/>
    <property type="project" value="InterPro"/>
</dbReference>
<dbReference type="AlphaFoldDB" id="A0A8J5HSC2"/>
<keyword evidence="2" id="KW-1185">Reference proteome</keyword>
<dbReference type="PANTHER" id="PTHR13413:SF0">
    <property type="entry name" value="YLP MOTIF-CONTAINING PROTEIN 1"/>
    <property type="match status" value="1"/>
</dbReference>
<gene>
    <name evidence="1" type="ORF">ZIOFF_008405</name>
</gene>
<organism evidence="1 2">
    <name type="scientific">Zingiber officinale</name>
    <name type="common">Ginger</name>
    <name type="synonym">Amomum zingiber</name>
    <dbReference type="NCBI Taxonomy" id="94328"/>
    <lineage>
        <taxon>Eukaryota</taxon>
        <taxon>Viridiplantae</taxon>
        <taxon>Streptophyta</taxon>
        <taxon>Embryophyta</taxon>
        <taxon>Tracheophyta</taxon>
        <taxon>Spermatophyta</taxon>
        <taxon>Magnoliopsida</taxon>
        <taxon>Liliopsida</taxon>
        <taxon>Zingiberales</taxon>
        <taxon>Zingiberaceae</taxon>
        <taxon>Zingiber</taxon>
    </lineage>
</organism>
<name>A0A8J5HSC2_ZINOF</name>
<sequence>MAAKVGGEASMAHGWNRRSESDEVKSIEVVKLDLPLIHQVPLKHFPDGVPIVSINHSINAKPTIVNACDLFKQPLRASRPDHIVIILRGLPGSGKSYLAKALREIEIENGGNAPRIHAMDDYFMVEVEKNIDDNDGSKSTGSSRAKKQTTKKVIEYCYEPEMEEVVPWSFKPDIVMACSALSFCLCAVCHTNVGNIMLGTVDALRHFHCIVRQLTRLLLVCLPRLVDDHNLRVADFAQFWAIAKRSGYEVYLLEAPYKDPMGCAARNVHGFTLEDTRKMAEKWEESPPLYMQIDIQVDMDINDSDCDNNKAKLLEESLKYPEPKRENFVHRKDSSKHVEKWEFDEGEEWQTRIKELGSSKWSKDLDEEDKKLEGVGKNINALSGLIDAYTKSGKSVHWGDQLNKRGFSIGTVKKHSLIIGPGSGYNLASNPVGENQDITEAAKTSNTSESKRRFSEKLRAEHESIRALLSKRRQRIGGFFDTDDD</sequence>
<dbReference type="InterPro" id="IPR026314">
    <property type="entry name" value="YLP_motif_con_p1"/>
</dbReference>
<dbReference type="EMBL" id="JACMSC010000002">
    <property type="protein sequence ID" value="KAG6534502.1"/>
    <property type="molecule type" value="Genomic_DNA"/>
</dbReference>
<dbReference type="Proteomes" id="UP000734854">
    <property type="component" value="Unassembled WGS sequence"/>
</dbReference>
<dbReference type="Gene3D" id="3.40.50.300">
    <property type="entry name" value="P-loop containing nucleotide triphosphate hydrolases"/>
    <property type="match status" value="1"/>
</dbReference>
<reference evidence="1 2" key="1">
    <citation type="submission" date="2020-08" db="EMBL/GenBank/DDBJ databases">
        <title>Plant Genome Project.</title>
        <authorList>
            <person name="Zhang R.-G."/>
        </authorList>
    </citation>
    <scope>NUCLEOTIDE SEQUENCE [LARGE SCALE GENOMIC DNA]</scope>
    <source>
        <tissue evidence="1">Rhizome</tissue>
    </source>
</reference>
<proteinExistence type="predicted"/>
<dbReference type="PANTHER" id="PTHR13413">
    <property type="entry name" value="YLP MOTIF CONTAINING PROTEIN NUCLEAR PROTEIN ZAP"/>
    <property type="match status" value="1"/>
</dbReference>
<comment type="caution">
    <text evidence="1">The sequence shown here is derived from an EMBL/GenBank/DDBJ whole genome shotgun (WGS) entry which is preliminary data.</text>
</comment>
<dbReference type="SUPFAM" id="SSF52540">
    <property type="entry name" value="P-loop containing nucleoside triphosphate hydrolases"/>
    <property type="match status" value="1"/>
</dbReference>
<dbReference type="InterPro" id="IPR027417">
    <property type="entry name" value="P-loop_NTPase"/>
</dbReference>
<protein>
    <recommendedName>
        <fullName evidence="3">YLP motif-containing protein 1</fullName>
    </recommendedName>
</protein>
<evidence type="ECO:0000313" key="1">
    <source>
        <dbReference type="EMBL" id="KAG6534502.1"/>
    </source>
</evidence>
<dbReference type="GO" id="GO:0032204">
    <property type="term" value="P:regulation of telomere maintenance"/>
    <property type="evidence" value="ECO:0007669"/>
    <property type="project" value="TreeGrafter"/>
</dbReference>
<evidence type="ECO:0008006" key="3">
    <source>
        <dbReference type="Google" id="ProtNLM"/>
    </source>
</evidence>